<dbReference type="PANTHER" id="PTHR43386">
    <property type="entry name" value="OLIGOPEPTIDE TRANSPORT SYSTEM PERMEASE PROTEIN APPC"/>
    <property type="match status" value="1"/>
</dbReference>
<comment type="similarity">
    <text evidence="7">Belongs to the binding-protein-dependent transport system permease family.</text>
</comment>
<dbReference type="Pfam" id="PF00528">
    <property type="entry name" value="BPD_transp_1"/>
    <property type="match status" value="1"/>
</dbReference>
<dbReference type="SUPFAM" id="SSF161098">
    <property type="entry name" value="MetI-like"/>
    <property type="match status" value="1"/>
</dbReference>
<feature type="transmembrane region" description="Helical" evidence="7">
    <location>
        <begin position="257"/>
        <end position="280"/>
    </location>
</feature>
<sequence>MITAMNQPSLGKPISPTADMWHRLRRNKSAMFGLIVIAVIIVAAIMTEFAVSYSTVIETNPAQRLLSPSASHPFGTDDMGRDILVRVLYGARYSLAFGIICTILSVVFGSILGAVSAFFGGKVDAVITFILDAVICIPGILLSLSLVAVLGVGFQNLIIAITISSIPSFARIVRSIVLSVVGQDYIEAARAIGVSNARTIFVHALPNAIGLIIVNASMNVAGLIMAAAGLSFIGMGIQPPDPEWGAMLSNALKYMRTYPHIVVFPGLAIVLTAVSFNLLGDGLSEALDPRMKE</sequence>
<evidence type="ECO:0000256" key="2">
    <source>
        <dbReference type="ARBA" id="ARBA00022448"/>
    </source>
</evidence>
<dbReference type="InterPro" id="IPR050366">
    <property type="entry name" value="BP-dependent_transpt_permease"/>
</dbReference>
<feature type="transmembrane region" description="Helical" evidence="7">
    <location>
        <begin position="208"/>
        <end position="237"/>
    </location>
</feature>
<dbReference type="PANTHER" id="PTHR43386:SF1">
    <property type="entry name" value="D,D-DIPEPTIDE TRANSPORT SYSTEM PERMEASE PROTEIN DDPC-RELATED"/>
    <property type="match status" value="1"/>
</dbReference>
<feature type="transmembrane region" description="Helical" evidence="7">
    <location>
        <begin position="154"/>
        <end position="173"/>
    </location>
</feature>
<keyword evidence="5 7" id="KW-1133">Transmembrane helix</keyword>
<keyword evidence="4 7" id="KW-0812">Transmembrane</keyword>
<dbReference type="InterPro" id="IPR000515">
    <property type="entry name" value="MetI-like"/>
</dbReference>
<dbReference type="PROSITE" id="PS50928">
    <property type="entry name" value="ABC_TM1"/>
    <property type="match status" value="1"/>
</dbReference>
<evidence type="ECO:0000256" key="5">
    <source>
        <dbReference type="ARBA" id="ARBA00022989"/>
    </source>
</evidence>
<keyword evidence="6 7" id="KW-0472">Membrane</keyword>
<feature type="transmembrane region" description="Helical" evidence="7">
    <location>
        <begin position="126"/>
        <end position="148"/>
    </location>
</feature>
<dbReference type="EMBL" id="BJON01000014">
    <property type="protein sequence ID" value="GED70051.1"/>
    <property type="molecule type" value="Genomic_DNA"/>
</dbReference>
<evidence type="ECO:0000313" key="10">
    <source>
        <dbReference type="Proteomes" id="UP000319578"/>
    </source>
</evidence>
<keyword evidence="3" id="KW-1003">Cell membrane</keyword>
<dbReference type="InterPro" id="IPR035906">
    <property type="entry name" value="MetI-like_sf"/>
</dbReference>
<keyword evidence="2 7" id="KW-0813">Transport</keyword>
<evidence type="ECO:0000313" key="9">
    <source>
        <dbReference type="EMBL" id="GED70051.1"/>
    </source>
</evidence>
<dbReference type="InterPro" id="IPR025966">
    <property type="entry name" value="OppC_N"/>
</dbReference>
<feature type="transmembrane region" description="Helical" evidence="7">
    <location>
        <begin position="95"/>
        <end position="119"/>
    </location>
</feature>
<gene>
    <name evidence="9" type="ORF">BRE01_37530</name>
</gene>
<reference evidence="9 10" key="1">
    <citation type="submission" date="2019-06" db="EMBL/GenBank/DDBJ databases">
        <title>Whole genome shotgun sequence of Brevibacillus reuszeri NBRC 15719.</title>
        <authorList>
            <person name="Hosoyama A."/>
            <person name="Uohara A."/>
            <person name="Ohji S."/>
            <person name="Ichikawa N."/>
        </authorList>
    </citation>
    <scope>NUCLEOTIDE SEQUENCE [LARGE SCALE GENOMIC DNA]</scope>
    <source>
        <strain evidence="9 10">NBRC 15719</strain>
    </source>
</reference>
<keyword evidence="10" id="KW-1185">Reference proteome</keyword>
<feature type="transmembrane region" description="Helical" evidence="7">
    <location>
        <begin position="30"/>
        <end position="51"/>
    </location>
</feature>
<evidence type="ECO:0000259" key="8">
    <source>
        <dbReference type="PROSITE" id="PS50928"/>
    </source>
</evidence>
<accession>A0ABQ0TQC1</accession>
<name>A0ABQ0TQC1_9BACL</name>
<comment type="caution">
    <text evidence="9">The sequence shown here is derived from an EMBL/GenBank/DDBJ whole genome shotgun (WGS) entry which is preliminary data.</text>
</comment>
<dbReference type="Proteomes" id="UP000319578">
    <property type="component" value="Unassembled WGS sequence"/>
</dbReference>
<evidence type="ECO:0000256" key="1">
    <source>
        <dbReference type="ARBA" id="ARBA00004651"/>
    </source>
</evidence>
<organism evidence="9 10">
    <name type="scientific">Brevibacillus reuszeri</name>
    <dbReference type="NCBI Taxonomy" id="54915"/>
    <lineage>
        <taxon>Bacteria</taxon>
        <taxon>Bacillati</taxon>
        <taxon>Bacillota</taxon>
        <taxon>Bacilli</taxon>
        <taxon>Bacillales</taxon>
        <taxon>Paenibacillaceae</taxon>
        <taxon>Brevibacillus</taxon>
    </lineage>
</organism>
<proteinExistence type="inferred from homology"/>
<evidence type="ECO:0000256" key="3">
    <source>
        <dbReference type="ARBA" id="ARBA00022475"/>
    </source>
</evidence>
<dbReference type="Gene3D" id="1.10.3720.10">
    <property type="entry name" value="MetI-like"/>
    <property type="match status" value="1"/>
</dbReference>
<evidence type="ECO:0000256" key="4">
    <source>
        <dbReference type="ARBA" id="ARBA00022692"/>
    </source>
</evidence>
<comment type="subcellular location">
    <subcellularLocation>
        <location evidence="1 7">Cell membrane</location>
        <topology evidence="1 7">Multi-pass membrane protein</topology>
    </subcellularLocation>
</comment>
<dbReference type="Pfam" id="PF12911">
    <property type="entry name" value="OppC_N"/>
    <property type="match status" value="1"/>
</dbReference>
<dbReference type="RefSeq" id="WP_201783410.1">
    <property type="nucleotide sequence ID" value="NZ_BJON01000014.1"/>
</dbReference>
<evidence type="ECO:0000256" key="7">
    <source>
        <dbReference type="RuleBase" id="RU363032"/>
    </source>
</evidence>
<protein>
    <submittedName>
        <fullName evidence="9">Peptide ABC transporter permease</fullName>
    </submittedName>
</protein>
<evidence type="ECO:0000256" key="6">
    <source>
        <dbReference type="ARBA" id="ARBA00023136"/>
    </source>
</evidence>
<feature type="domain" description="ABC transmembrane type-1" evidence="8">
    <location>
        <begin position="91"/>
        <end position="280"/>
    </location>
</feature>
<dbReference type="CDD" id="cd06261">
    <property type="entry name" value="TM_PBP2"/>
    <property type="match status" value="1"/>
</dbReference>